<feature type="compositionally biased region" description="Basic residues" evidence="1">
    <location>
        <begin position="184"/>
        <end position="195"/>
    </location>
</feature>
<evidence type="ECO:0000256" key="1">
    <source>
        <dbReference type="SAM" id="MobiDB-lite"/>
    </source>
</evidence>
<organism evidence="2 3">
    <name type="scientific">Rhamnusium bicolor</name>
    <dbReference type="NCBI Taxonomy" id="1586634"/>
    <lineage>
        <taxon>Eukaryota</taxon>
        <taxon>Metazoa</taxon>
        <taxon>Ecdysozoa</taxon>
        <taxon>Arthropoda</taxon>
        <taxon>Hexapoda</taxon>
        <taxon>Insecta</taxon>
        <taxon>Pterygota</taxon>
        <taxon>Neoptera</taxon>
        <taxon>Endopterygota</taxon>
        <taxon>Coleoptera</taxon>
        <taxon>Polyphaga</taxon>
        <taxon>Cucujiformia</taxon>
        <taxon>Chrysomeloidea</taxon>
        <taxon>Cerambycidae</taxon>
        <taxon>Lepturinae</taxon>
        <taxon>Rhagiini</taxon>
        <taxon>Rhamnusium</taxon>
    </lineage>
</organism>
<protein>
    <submittedName>
        <fullName evidence="2">Uncharacterized protein</fullName>
    </submittedName>
</protein>
<reference evidence="2" key="1">
    <citation type="journal article" date="2023" name="Insect Mol. Biol.">
        <title>Genome sequencing provides insights into the evolution of gene families encoding plant cell wall-degrading enzymes in longhorned beetles.</title>
        <authorList>
            <person name="Shin N.R."/>
            <person name="Okamura Y."/>
            <person name="Kirsch R."/>
            <person name="Pauchet Y."/>
        </authorList>
    </citation>
    <scope>NUCLEOTIDE SEQUENCE</scope>
    <source>
        <strain evidence="2">RBIC_L_NR</strain>
    </source>
</reference>
<gene>
    <name evidence="2" type="ORF">NQ314_017708</name>
</gene>
<dbReference type="Proteomes" id="UP001162156">
    <property type="component" value="Unassembled WGS sequence"/>
</dbReference>
<sequence>MRTRRNAATAETPSKALLGYELPLPGHWEIPLYTRERRRARRIPTAELRNRQIEYQIKKYAKPDQTPKVMFRPGDRVLTRKPISTKRHFGPSWTGPYIINRKVSNEIYELDREGHIITLHVDQLRPMPPGNRVEEPEPDSDSESDHDPGGESPDEEAEDKPPGENEPKPGPSNPPEAAKETIRRPKRRSRLIIIG</sequence>
<feature type="region of interest" description="Disordered" evidence="1">
    <location>
        <begin position="121"/>
        <end position="195"/>
    </location>
</feature>
<proteinExistence type="predicted"/>
<evidence type="ECO:0000313" key="3">
    <source>
        <dbReference type="Proteomes" id="UP001162156"/>
    </source>
</evidence>
<evidence type="ECO:0000313" key="2">
    <source>
        <dbReference type="EMBL" id="KAJ8929601.1"/>
    </source>
</evidence>
<dbReference type="AlphaFoldDB" id="A0AAV8WTV8"/>
<keyword evidence="3" id="KW-1185">Reference proteome</keyword>
<accession>A0AAV8WTV8</accession>
<name>A0AAV8WTV8_9CUCU</name>
<dbReference type="EMBL" id="JANEYF010004952">
    <property type="protein sequence ID" value="KAJ8929601.1"/>
    <property type="molecule type" value="Genomic_DNA"/>
</dbReference>
<comment type="caution">
    <text evidence="2">The sequence shown here is derived from an EMBL/GenBank/DDBJ whole genome shotgun (WGS) entry which is preliminary data.</text>
</comment>